<evidence type="ECO:0000256" key="1">
    <source>
        <dbReference type="SAM" id="MobiDB-lite"/>
    </source>
</evidence>
<reference evidence="3 4" key="3">
    <citation type="submission" date="2020-02" db="EMBL/GenBank/DDBJ databases">
        <title>Newly sequenced genome of strain CSTR1 showed variability in Candidatus Kuenenia stuttgartiensis genomes.</title>
        <authorList>
            <person name="Ding C."/>
            <person name="Adrian L."/>
        </authorList>
    </citation>
    <scope>NUCLEOTIDE SEQUENCE [LARGE SCALE GENOMIC DNA]</scope>
    <source>
        <strain evidence="3 4">CSTR1</strain>
    </source>
</reference>
<feature type="compositionally biased region" description="Basic and acidic residues" evidence="1">
    <location>
        <begin position="36"/>
        <end position="45"/>
    </location>
</feature>
<name>Q1PV85_KUEST</name>
<organism evidence="2">
    <name type="scientific">Kuenenia stuttgartiensis</name>
    <dbReference type="NCBI Taxonomy" id="174633"/>
    <lineage>
        <taxon>Bacteria</taxon>
        <taxon>Pseudomonadati</taxon>
        <taxon>Planctomycetota</taxon>
        <taxon>Candidatus Brocadiia</taxon>
        <taxon>Candidatus Brocadiales</taxon>
        <taxon>Candidatus Brocadiaceae</taxon>
        <taxon>Candidatus Kuenenia</taxon>
    </lineage>
</organism>
<gene>
    <name evidence="3" type="ORF">KsCSTR_00420</name>
    <name evidence="2" type="ORF">kustc0399</name>
</gene>
<reference evidence="2" key="1">
    <citation type="journal article" date="2006" name="Nature">
        <title>Deciphering the evolution and metabolism of an anammox bacterium from a community genome.</title>
        <authorList>
            <person name="Strous M."/>
            <person name="Pelletier E."/>
            <person name="Mangenot S."/>
            <person name="Rattei T."/>
            <person name="Lehner A."/>
            <person name="Taylor M.W."/>
            <person name="Horn M."/>
            <person name="Daims H."/>
            <person name="Bartol-Mavel D."/>
            <person name="Wincker P."/>
            <person name="Barbe V."/>
            <person name="Fonknechten N."/>
            <person name="Vallenet D."/>
            <person name="Segurens B."/>
            <person name="Schenowitz-Truong C."/>
            <person name="Medigue C."/>
            <person name="Collingro A."/>
            <person name="Snel B."/>
            <person name="Dutilh B.E."/>
            <person name="OpDenCamp H.J.M."/>
            <person name="vanDerDrift C."/>
            <person name="Cirpus I."/>
            <person name="vanDePas-Schoonen K.T."/>
            <person name="Harhangi H.R."/>
            <person name="vanNiftrik L."/>
            <person name="Schmid M."/>
            <person name="Keltjens J."/>
            <person name="vanDeVossenberg J."/>
            <person name="Kartal B."/>
            <person name="Meier H."/>
            <person name="Frishman D."/>
            <person name="Huynen M.A."/>
            <person name="Mewes H."/>
            <person name="Weissenbach J."/>
            <person name="Jetten M.S.M."/>
            <person name="Wagner M."/>
            <person name="LePaslier D."/>
        </authorList>
    </citation>
    <scope>NUCLEOTIDE SEQUENCE</scope>
</reference>
<dbReference type="AlphaFoldDB" id="Q1PV85"/>
<evidence type="ECO:0000313" key="3">
    <source>
        <dbReference type="EMBL" id="QII09421.1"/>
    </source>
</evidence>
<dbReference type="EMBL" id="CP049055">
    <property type="protein sequence ID" value="QII09421.1"/>
    <property type="molecule type" value="Genomic_DNA"/>
</dbReference>
<evidence type="ECO:0000313" key="4">
    <source>
        <dbReference type="Proteomes" id="UP000501926"/>
    </source>
</evidence>
<sequence length="53" mass="5919">MIFNTQAALPIRPGTQTGDSPRPGRSGYLRKRTQTGKHESRRDTTCRVSTNCL</sequence>
<evidence type="ECO:0000313" key="2">
    <source>
        <dbReference type="EMBL" id="CAJ71144.1"/>
    </source>
</evidence>
<reference evidence="2" key="2">
    <citation type="submission" date="2006-01" db="EMBL/GenBank/DDBJ databases">
        <authorList>
            <person name="Genoscope"/>
        </authorList>
    </citation>
    <scope>NUCLEOTIDE SEQUENCE</scope>
</reference>
<dbReference type="EMBL" id="CT573073">
    <property type="protein sequence ID" value="CAJ71144.1"/>
    <property type="molecule type" value="Genomic_DNA"/>
</dbReference>
<protein>
    <submittedName>
        <fullName evidence="2">Uncharacterized protein</fullName>
    </submittedName>
</protein>
<dbReference type="Proteomes" id="UP000501926">
    <property type="component" value="Chromosome"/>
</dbReference>
<proteinExistence type="predicted"/>
<feature type="region of interest" description="Disordered" evidence="1">
    <location>
        <begin position="1"/>
        <end position="53"/>
    </location>
</feature>
<accession>Q1PV85</accession>